<dbReference type="AlphaFoldDB" id="A0A6A6DJS1"/>
<dbReference type="SUPFAM" id="SSF69065">
    <property type="entry name" value="RNase III domain-like"/>
    <property type="match status" value="1"/>
</dbReference>
<evidence type="ECO:0000313" key="3">
    <source>
        <dbReference type="Proteomes" id="UP000800200"/>
    </source>
</evidence>
<dbReference type="GO" id="GO:0006396">
    <property type="term" value="P:RNA processing"/>
    <property type="evidence" value="ECO:0007669"/>
    <property type="project" value="InterPro"/>
</dbReference>
<dbReference type="PROSITE" id="PS50142">
    <property type="entry name" value="RNASE_3_2"/>
    <property type="match status" value="1"/>
</dbReference>
<dbReference type="InterPro" id="IPR000999">
    <property type="entry name" value="RNase_III_dom"/>
</dbReference>
<organism evidence="2 3">
    <name type="scientific">Zopfia rhizophila CBS 207.26</name>
    <dbReference type="NCBI Taxonomy" id="1314779"/>
    <lineage>
        <taxon>Eukaryota</taxon>
        <taxon>Fungi</taxon>
        <taxon>Dikarya</taxon>
        <taxon>Ascomycota</taxon>
        <taxon>Pezizomycotina</taxon>
        <taxon>Dothideomycetes</taxon>
        <taxon>Dothideomycetes incertae sedis</taxon>
        <taxon>Zopfiaceae</taxon>
        <taxon>Zopfia</taxon>
    </lineage>
</organism>
<dbReference type="OrthoDB" id="67027at2759"/>
<dbReference type="GO" id="GO:0004525">
    <property type="term" value="F:ribonuclease III activity"/>
    <property type="evidence" value="ECO:0007669"/>
    <property type="project" value="InterPro"/>
</dbReference>
<evidence type="ECO:0000313" key="2">
    <source>
        <dbReference type="EMBL" id="KAF2177816.1"/>
    </source>
</evidence>
<reference evidence="2" key="1">
    <citation type="journal article" date="2020" name="Stud. Mycol.">
        <title>101 Dothideomycetes genomes: a test case for predicting lifestyles and emergence of pathogens.</title>
        <authorList>
            <person name="Haridas S."/>
            <person name="Albert R."/>
            <person name="Binder M."/>
            <person name="Bloem J."/>
            <person name="Labutti K."/>
            <person name="Salamov A."/>
            <person name="Andreopoulos B."/>
            <person name="Baker S."/>
            <person name="Barry K."/>
            <person name="Bills G."/>
            <person name="Bluhm B."/>
            <person name="Cannon C."/>
            <person name="Castanera R."/>
            <person name="Culley D."/>
            <person name="Daum C."/>
            <person name="Ezra D."/>
            <person name="Gonzalez J."/>
            <person name="Henrissat B."/>
            <person name="Kuo A."/>
            <person name="Liang C."/>
            <person name="Lipzen A."/>
            <person name="Lutzoni F."/>
            <person name="Magnuson J."/>
            <person name="Mondo S."/>
            <person name="Nolan M."/>
            <person name="Ohm R."/>
            <person name="Pangilinan J."/>
            <person name="Park H.-J."/>
            <person name="Ramirez L."/>
            <person name="Alfaro M."/>
            <person name="Sun H."/>
            <person name="Tritt A."/>
            <person name="Yoshinaga Y."/>
            <person name="Zwiers L.-H."/>
            <person name="Turgeon B."/>
            <person name="Goodwin S."/>
            <person name="Spatafora J."/>
            <person name="Crous P."/>
            <person name="Grigoriev I."/>
        </authorList>
    </citation>
    <scope>NUCLEOTIDE SEQUENCE</scope>
    <source>
        <strain evidence="2">CBS 207.26</strain>
    </source>
</reference>
<name>A0A6A6DJS1_9PEZI</name>
<dbReference type="SMART" id="SM00535">
    <property type="entry name" value="RIBOc"/>
    <property type="match status" value="1"/>
</dbReference>
<protein>
    <submittedName>
        <fullName evidence="2">Ribonuclease III</fullName>
    </submittedName>
</protein>
<dbReference type="CDD" id="cd00593">
    <property type="entry name" value="RIBOc"/>
    <property type="match status" value="1"/>
</dbReference>
<dbReference type="Pfam" id="PF14622">
    <property type="entry name" value="Ribonucleas_3_3"/>
    <property type="match status" value="1"/>
</dbReference>
<feature type="domain" description="RNase III" evidence="1">
    <location>
        <begin position="8"/>
        <end position="142"/>
    </location>
</feature>
<sequence>MANADQKIARAEQIFGHVFANKLLCAEAIQMAAPQALLAVAGAFHVIDNNKRLAVLGDIALAQALCKMWYQARNDEGKLQPPSAWTDIRNQILGNASLTRRGEEVGIVSCIVMSDGNRGLATPKMVATTFEALVGAIYEDGGEEAVIRVVEHLELNQHPFLMVTFRFLPSPRAETPRLTNMPSFRSLTRGTLGASLRRLD</sequence>
<proteinExistence type="predicted"/>
<evidence type="ECO:0000259" key="1">
    <source>
        <dbReference type="PROSITE" id="PS50142"/>
    </source>
</evidence>
<dbReference type="InterPro" id="IPR036389">
    <property type="entry name" value="RNase_III_sf"/>
</dbReference>
<gene>
    <name evidence="2" type="ORF">K469DRAFT_601980</name>
</gene>
<dbReference type="EMBL" id="ML994683">
    <property type="protein sequence ID" value="KAF2177816.1"/>
    <property type="molecule type" value="Genomic_DNA"/>
</dbReference>
<accession>A0A6A6DJS1</accession>
<keyword evidence="3" id="KW-1185">Reference proteome</keyword>
<dbReference type="Proteomes" id="UP000800200">
    <property type="component" value="Unassembled WGS sequence"/>
</dbReference>
<dbReference type="Gene3D" id="1.10.1520.10">
    <property type="entry name" value="Ribonuclease III domain"/>
    <property type="match status" value="1"/>
</dbReference>